<dbReference type="Gene3D" id="3.80.10.10">
    <property type="entry name" value="Ribonuclease Inhibitor"/>
    <property type="match status" value="1"/>
</dbReference>
<dbReference type="InterPro" id="IPR001810">
    <property type="entry name" value="F-box_dom"/>
</dbReference>
<dbReference type="Proteomes" id="UP001497457">
    <property type="component" value="Chromosome 36b"/>
</dbReference>
<dbReference type="PANTHER" id="PTHR32141">
    <property type="match status" value="1"/>
</dbReference>
<evidence type="ECO:0000259" key="1">
    <source>
        <dbReference type="PROSITE" id="PS50181"/>
    </source>
</evidence>
<sequence>MAAAATTADPFSDVPDDLLVHIISFLPVRDAARTAVLARRWRPLWLLTGSINLDSASYRKQTRTYSYYNNTDDEIDGGRLFADAADALAAIATTSRPKRPVRRMSLFMEAYSDQACGAALGFGSGGRYSNHDNNYSRLQYLLVEPSLRELEEVRVGFRLTKDDHLRYILKLVLRPEFLPSAQSLRVLDLAFTRLELPTAAGGGVSFPRLASVRLVKCSILISQLEALTRAAPALAALHIESPDGGYGIHDTDRLLLHCPNLVALTMADAYLGSVIDLYAPRLRSFSYSGGLRSTKALKLRLLHVKHLLVDEGALDEPLPVLYRLERLELEAPQDPDRRKDSAAAMATLLRQCPVICHCQLQFEETYSWRRKGANVRSKFDASVELFNKRESKEINALMLEDDGEDSSCVPDLPGLTGCWFSCLQSHLKYVKLQFELTRLNCFEVCLAKFFAENCKVLEALQIEDGDQHFLSHINRKVERWRLNALN</sequence>
<dbReference type="CDD" id="cd22160">
    <property type="entry name" value="F-box_AtFBL13-like"/>
    <property type="match status" value="1"/>
</dbReference>
<dbReference type="Gene3D" id="1.20.1280.50">
    <property type="match status" value="1"/>
</dbReference>
<dbReference type="PROSITE" id="PS50181">
    <property type="entry name" value="FBOX"/>
    <property type="match status" value="1"/>
</dbReference>
<dbReference type="SUPFAM" id="SSF81383">
    <property type="entry name" value="F-box domain"/>
    <property type="match status" value="1"/>
</dbReference>
<proteinExistence type="predicted"/>
<dbReference type="SUPFAM" id="SSF52047">
    <property type="entry name" value="RNI-like"/>
    <property type="match status" value="1"/>
</dbReference>
<reference evidence="2 3" key="2">
    <citation type="submission" date="2024-10" db="EMBL/GenBank/DDBJ databases">
        <authorList>
            <person name="Ryan C."/>
        </authorList>
    </citation>
    <scope>NUCLEOTIDE SEQUENCE [LARGE SCALE GENOMIC DNA]</scope>
</reference>
<dbReference type="Pfam" id="PF24758">
    <property type="entry name" value="LRR_At5g56370"/>
    <property type="match status" value="1"/>
</dbReference>
<accession>A0ABC9E4H9</accession>
<protein>
    <recommendedName>
        <fullName evidence="1">F-box domain-containing protein</fullName>
    </recommendedName>
</protein>
<reference evidence="3" key="1">
    <citation type="submission" date="2024-06" db="EMBL/GenBank/DDBJ databases">
        <authorList>
            <person name="Ryan C."/>
        </authorList>
    </citation>
    <scope>NUCLEOTIDE SEQUENCE [LARGE SCALE GENOMIC DNA]</scope>
</reference>
<dbReference type="Pfam" id="PF00646">
    <property type="entry name" value="F-box"/>
    <property type="match status" value="1"/>
</dbReference>
<keyword evidence="3" id="KW-1185">Reference proteome</keyword>
<evidence type="ECO:0000313" key="2">
    <source>
        <dbReference type="EMBL" id="CAL5051786.1"/>
    </source>
</evidence>
<dbReference type="InterPro" id="IPR053781">
    <property type="entry name" value="F-box_AtFBL13-like"/>
</dbReference>
<dbReference type="AlphaFoldDB" id="A0ABC9E4H9"/>
<dbReference type="InterPro" id="IPR055302">
    <property type="entry name" value="F-box_dom-containing"/>
</dbReference>
<evidence type="ECO:0000313" key="3">
    <source>
        <dbReference type="Proteomes" id="UP001497457"/>
    </source>
</evidence>
<organism evidence="2 3">
    <name type="scientific">Urochloa decumbens</name>
    <dbReference type="NCBI Taxonomy" id="240449"/>
    <lineage>
        <taxon>Eukaryota</taxon>
        <taxon>Viridiplantae</taxon>
        <taxon>Streptophyta</taxon>
        <taxon>Embryophyta</taxon>
        <taxon>Tracheophyta</taxon>
        <taxon>Spermatophyta</taxon>
        <taxon>Magnoliopsida</taxon>
        <taxon>Liliopsida</taxon>
        <taxon>Poales</taxon>
        <taxon>Poaceae</taxon>
        <taxon>PACMAD clade</taxon>
        <taxon>Panicoideae</taxon>
        <taxon>Panicodae</taxon>
        <taxon>Paniceae</taxon>
        <taxon>Melinidinae</taxon>
        <taxon>Urochloa</taxon>
    </lineage>
</organism>
<dbReference type="InterPro" id="IPR036047">
    <property type="entry name" value="F-box-like_dom_sf"/>
</dbReference>
<dbReference type="EMBL" id="OZ075146">
    <property type="protein sequence ID" value="CAL5051786.1"/>
    <property type="molecule type" value="Genomic_DNA"/>
</dbReference>
<gene>
    <name evidence="2" type="ORF">URODEC1_LOCUS92332</name>
</gene>
<feature type="domain" description="F-box" evidence="1">
    <location>
        <begin position="8"/>
        <end position="61"/>
    </location>
</feature>
<dbReference type="InterPro" id="IPR055411">
    <property type="entry name" value="LRR_FXL15/At3g58940/PEG3-like"/>
</dbReference>
<name>A0ABC9E4H9_9POAL</name>
<dbReference type="InterPro" id="IPR032675">
    <property type="entry name" value="LRR_dom_sf"/>
</dbReference>
<dbReference type="PANTHER" id="PTHR32141:SF97">
    <property type="entry name" value="OS04G0231400 PROTEIN"/>
    <property type="match status" value="1"/>
</dbReference>